<dbReference type="PANTHER" id="PTHR32119">
    <property type="entry name" value="OROTIDINE 5'-PHOSPHATE DECARBOXYLASE"/>
    <property type="match status" value="1"/>
</dbReference>
<evidence type="ECO:0000256" key="2">
    <source>
        <dbReference type="ARBA" id="ARBA00004861"/>
    </source>
</evidence>
<dbReference type="EMBL" id="AFZX01000043">
    <property type="protein sequence ID" value="EHL07334.1"/>
    <property type="molecule type" value="Genomic_DNA"/>
</dbReference>
<feature type="binding site" evidence="9 11">
    <location>
        <position position="21"/>
    </location>
    <ligand>
        <name>substrate</name>
    </ligand>
</feature>
<feature type="binding site" evidence="9">
    <location>
        <begin position="70"/>
        <end position="79"/>
    </location>
    <ligand>
        <name>substrate</name>
    </ligand>
</feature>
<evidence type="ECO:0000256" key="9">
    <source>
        <dbReference type="HAMAP-Rule" id="MF_01200"/>
    </source>
</evidence>
<evidence type="ECO:0000256" key="8">
    <source>
        <dbReference type="ARBA" id="ARBA00061012"/>
    </source>
</evidence>
<feature type="active site" description="For OMPdecase activity" evidence="10">
    <location>
        <position position="70"/>
    </location>
</feature>
<comment type="catalytic activity">
    <reaction evidence="7 9 12">
        <text>orotidine 5'-phosphate + H(+) = UMP + CO2</text>
        <dbReference type="Rhea" id="RHEA:11596"/>
        <dbReference type="ChEBI" id="CHEBI:15378"/>
        <dbReference type="ChEBI" id="CHEBI:16526"/>
        <dbReference type="ChEBI" id="CHEBI:57538"/>
        <dbReference type="ChEBI" id="CHEBI:57865"/>
        <dbReference type="EC" id="4.1.1.23"/>
    </reaction>
</comment>
<evidence type="ECO:0000256" key="11">
    <source>
        <dbReference type="PIRSR" id="PIRSR614732-2"/>
    </source>
</evidence>
<dbReference type="HAMAP" id="MF_01200_B">
    <property type="entry name" value="OMPdecase_type1_B"/>
    <property type="match status" value="1"/>
</dbReference>
<accession>G9XLQ8</accession>
<feature type="binding site" evidence="9 11">
    <location>
        <position position="227"/>
    </location>
    <ligand>
        <name>substrate</name>
    </ligand>
</feature>
<comment type="pathway">
    <text evidence="2 9 12">Pyrimidine metabolism; UMP biosynthesis via de novo pathway; UMP from orotate: step 2/2.</text>
</comment>
<proteinExistence type="inferred from homology"/>
<dbReference type="GO" id="GO:0004590">
    <property type="term" value="F:orotidine-5'-phosphate decarboxylase activity"/>
    <property type="evidence" value="ECO:0007669"/>
    <property type="project" value="UniProtKB-UniRule"/>
</dbReference>
<evidence type="ECO:0000259" key="13">
    <source>
        <dbReference type="SMART" id="SM00934"/>
    </source>
</evidence>
<dbReference type="AlphaFoldDB" id="G9XLQ8"/>
<sequence>MAMELERTVSENNKKVMVAMDVNSREKALALADQLQGSGCWLKVGMELYNAAGAGIIRELKDKGFPIFLDLKLHDIPNTVESAVRVLAGYGADMLTIHCSGGHDMMARAVQATHEVQKQKNAEERMKIIGITVLTSLDEERLQQDLGVGRTLPDQVVALAELGQKAGIDGVVASAQESPILRQHVGPDFVVITPGIRPKGSETHDQARTLTPKEALEAGSSYLVVGRPITQAANPRQALEKLWD</sequence>
<feature type="binding site" evidence="9 11">
    <location>
        <position position="135"/>
    </location>
    <ligand>
        <name>substrate</name>
    </ligand>
</feature>
<dbReference type="HOGENOM" id="CLU_067069_0_0_9"/>
<comment type="similarity">
    <text evidence="8 9">Belongs to the OMP decarboxylase family. Type 1 subfamily.</text>
</comment>
<evidence type="ECO:0000256" key="1">
    <source>
        <dbReference type="ARBA" id="ARBA00002356"/>
    </source>
</evidence>
<dbReference type="InterPro" id="IPR013785">
    <property type="entry name" value="Aldolase_TIM"/>
</dbReference>
<evidence type="ECO:0000256" key="10">
    <source>
        <dbReference type="PIRSR" id="PIRSR614732-1"/>
    </source>
</evidence>
<evidence type="ECO:0000256" key="5">
    <source>
        <dbReference type="ARBA" id="ARBA00022975"/>
    </source>
</evidence>
<dbReference type="GO" id="GO:0006207">
    <property type="term" value="P:'de novo' pyrimidine nucleobase biosynthetic process"/>
    <property type="evidence" value="ECO:0007669"/>
    <property type="project" value="InterPro"/>
</dbReference>
<dbReference type="SMART" id="SM00934">
    <property type="entry name" value="OMPdecase"/>
    <property type="match status" value="1"/>
</dbReference>
<dbReference type="PANTHER" id="PTHR32119:SF2">
    <property type="entry name" value="OROTIDINE 5'-PHOSPHATE DECARBOXYLASE"/>
    <property type="match status" value="1"/>
</dbReference>
<keyword evidence="5 9" id="KW-0665">Pyrimidine biosynthesis</keyword>
<dbReference type="NCBIfam" id="TIGR01740">
    <property type="entry name" value="pyrF"/>
    <property type="match status" value="1"/>
</dbReference>
<feature type="binding site" evidence="9 11">
    <location>
        <position position="226"/>
    </location>
    <ligand>
        <name>substrate</name>
    </ligand>
</feature>
<evidence type="ECO:0000313" key="14">
    <source>
        <dbReference type="EMBL" id="EHL07334.1"/>
    </source>
</evidence>
<comment type="function">
    <text evidence="1 9">Catalyzes the decarboxylation of orotidine 5'-monophosphate (OMP) to uridine 5'-monophosphate (UMP).</text>
</comment>
<evidence type="ECO:0000256" key="12">
    <source>
        <dbReference type="RuleBase" id="RU000512"/>
    </source>
</evidence>
<dbReference type="InterPro" id="IPR018089">
    <property type="entry name" value="OMPdecase_AS"/>
</dbReference>
<dbReference type="Proteomes" id="UP000004416">
    <property type="component" value="Unassembled WGS sequence"/>
</dbReference>
<keyword evidence="4 9" id="KW-0210">Decarboxylase</keyword>
<gene>
    <name evidence="9" type="primary">pyrF</name>
    <name evidence="14" type="ORF">HMPREF0322_01894</name>
</gene>
<dbReference type="FunFam" id="3.20.20.70:FF:000015">
    <property type="entry name" value="Orotidine 5'-phosphate decarboxylase"/>
    <property type="match status" value="1"/>
</dbReference>
<reference evidence="14 15" key="1">
    <citation type="submission" date="2011-08" db="EMBL/GenBank/DDBJ databases">
        <authorList>
            <person name="Weinstock G."/>
            <person name="Sodergren E."/>
            <person name="Clifton S."/>
            <person name="Fulton L."/>
            <person name="Fulton B."/>
            <person name="Courtney L."/>
            <person name="Fronick C."/>
            <person name="Harrison M."/>
            <person name="Strong C."/>
            <person name="Farmer C."/>
            <person name="Delahaunty K."/>
            <person name="Markovic C."/>
            <person name="Hall O."/>
            <person name="Minx P."/>
            <person name="Tomlinson C."/>
            <person name="Mitreva M."/>
            <person name="Hou S."/>
            <person name="Chen J."/>
            <person name="Wollam A."/>
            <person name="Pepin K.H."/>
            <person name="Johnson M."/>
            <person name="Bhonagiri V."/>
            <person name="Zhang X."/>
            <person name="Suruliraj S."/>
            <person name="Warren W."/>
            <person name="Chinwalla A."/>
            <person name="Mardis E.R."/>
            <person name="Wilson R.K."/>
        </authorList>
    </citation>
    <scope>NUCLEOTIDE SEQUENCE [LARGE SCALE GENOMIC DNA]</scope>
    <source>
        <strain evidence="14 15">DP7</strain>
    </source>
</reference>
<dbReference type="CDD" id="cd04725">
    <property type="entry name" value="OMP_decarboxylase_like"/>
    <property type="match status" value="1"/>
</dbReference>
<feature type="binding site" evidence="9 11">
    <location>
        <position position="43"/>
    </location>
    <ligand>
        <name>substrate</name>
    </ligand>
</feature>
<name>G9XLQ8_DESHA</name>
<protein>
    <recommendedName>
        <fullName evidence="9">Orotidine 5'-phosphate decarboxylase</fullName>
        <ecNumber evidence="9">4.1.1.23</ecNumber>
    </recommendedName>
    <alternativeName>
        <fullName evidence="9">OMP decarboxylase</fullName>
        <shortName evidence="9">OMPDCase</shortName>
        <shortName evidence="9">OMPdecase</shortName>
    </alternativeName>
</protein>
<feature type="active site" description="Proton donor" evidence="9">
    <location>
        <position position="72"/>
    </location>
</feature>
<dbReference type="GO" id="GO:0005829">
    <property type="term" value="C:cytosol"/>
    <property type="evidence" value="ECO:0007669"/>
    <property type="project" value="TreeGrafter"/>
</dbReference>
<evidence type="ECO:0000313" key="15">
    <source>
        <dbReference type="Proteomes" id="UP000004416"/>
    </source>
</evidence>
<dbReference type="NCBIfam" id="NF001273">
    <property type="entry name" value="PRK00230.1"/>
    <property type="match status" value="1"/>
</dbReference>
<dbReference type="UniPathway" id="UPA00070">
    <property type="reaction ID" value="UER00120"/>
</dbReference>
<dbReference type="PROSITE" id="PS00156">
    <property type="entry name" value="OMPDECASE"/>
    <property type="match status" value="1"/>
</dbReference>
<organism evidence="14 15">
    <name type="scientific">Desulfitobacterium hafniense DP7</name>
    <dbReference type="NCBI Taxonomy" id="537010"/>
    <lineage>
        <taxon>Bacteria</taxon>
        <taxon>Bacillati</taxon>
        <taxon>Bacillota</taxon>
        <taxon>Clostridia</taxon>
        <taxon>Eubacteriales</taxon>
        <taxon>Desulfitobacteriaceae</taxon>
        <taxon>Desulfitobacterium</taxon>
    </lineage>
</organism>
<keyword evidence="6 9" id="KW-0456">Lyase</keyword>
<dbReference type="InterPro" id="IPR047596">
    <property type="entry name" value="OMPdecase_bac"/>
</dbReference>
<comment type="caution">
    <text evidence="14">The sequence shown here is derived from an EMBL/GenBank/DDBJ whole genome shotgun (WGS) entry which is preliminary data.</text>
</comment>
<feature type="active site" description="For OMPdecase activity" evidence="10">
    <location>
        <position position="72"/>
    </location>
</feature>
<dbReference type="SUPFAM" id="SSF51366">
    <property type="entry name" value="Ribulose-phoshate binding barrel"/>
    <property type="match status" value="1"/>
</dbReference>
<dbReference type="InterPro" id="IPR011060">
    <property type="entry name" value="RibuloseP-bd_barrel"/>
</dbReference>
<feature type="binding site" evidence="9 11">
    <location>
        <position position="197"/>
    </location>
    <ligand>
        <name>substrate</name>
    </ligand>
</feature>
<feature type="domain" description="Orotidine 5'-phosphate decarboxylase" evidence="13">
    <location>
        <begin position="15"/>
        <end position="242"/>
    </location>
</feature>
<dbReference type="EC" id="4.1.1.23" evidence="9"/>
<evidence type="ECO:0000256" key="6">
    <source>
        <dbReference type="ARBA" id="ARBA00023239"/>
    </source>
</evidence>
<dbReference type="PATRIC" id="fig|537010.4.peg.1770"/>
<dbReference type="InterPro" id="IPR001754">
    <property type="entry name" value="OMPdeCOase_dom"/>
</dbReference>
<dbReference type="Pfam" id="PF00215">
    <property type="entry name" value="OMPdecase"/>
    <property type="match status" value="1"/>
</dbReference>
<feature type="active site" description="For OMPdecase activity" evidence="10">
    <location>
        <position position="75"/>
    </location>
</feature>
<comment type="subunit">
    <text evidence="3 9">Homodimer.</text>
</comment>
<feature type="binding site" evidence="9 11">
    <location>
        <position position="206"/>
    </location>
    <ligand>
        <name>substrate</name>
    </ligand>
</feature>
<evidence type="ECO:0000256" key="7">
    <source>
        <dbReference type="ARBA" id="ARBA00049157"/>
    </source>
</evidence>
<dbReference type="GO" id="GO:0044205">
    <property type="term" value="P:'de novo' UMP biosynthetic process"/>
    <property type="evidence" value="ECO:0007669"/>
    <property type="project" value="UniProtKB-UniRule"/>
</dbReference>
<evidence type="ECO:0000256" key="4">
    <source>
        <dbReference type="ARBA" id="ARBA00022793"/>
    </source>
</evidence>
<dbReference type="InterPro" id="IPR014732">
    <property type="entry name" value="OMPdecase"/>
</dbReference>
<evidence type="ECO:0000256" key="3">
    <source>
        <dbReference type="ARBA" id="ARBA00011738"/>
    </source>
</evidence>
<dbReference type="Gene3D" id="3.20.20.70">
    <property type="entry name" value="Aldolase class I"/>
    <property type="match status" value="1"/>
</dbReference>